<dbReference type="eggNOG" id="COG0534">
    <property type="taxonomic scope" value="Bacteria"/>
</dbReference>
<feature type="transmembrane region" description="Helical" evidence="6">
    <location>
        <begin position="86"/>
        <end position="108"/>
    </location>
</feature>
<feature type="transmembrane region" description="Helical" evidence="6">
    <location>
        <begin position="403"/>
        <end position="424"/>
    </location>
</feature>
<dbReference type="Pfam" id="PF01554">
    <property type="entry name" value="MatE"/>
    <property type="match status" value="2"/>
</dbReference>
<dbReference type="CDD" id="cd13136">
    <property type="entry name" value="MATE_DinF_like"/>
    <property type="match status" value="1"/>
</dbReference>
<dbReference type="InParanoid" id="A0A1I1Z0Q3"/>
<proteinExistence type="inferred from homology"/>
<evidence type="ECO:0000313" key="8">
    <source>
        <dbReference type="Proteomes" id="UP000181976"/>
    </source>
</evidence>
<dbReference type="OrthoDB" id="9776324at2"/>
<feature type="transmembrane region" description="Helical" evidence="6">
    <location>
        <begin position="37"/>
        <end position="56"/>
    </location>
</feature>
<evidence type="ECO:0000313" key="7">
    <source>
        <dbReference type="EMBL" id="SFE24003.1"/>
    </source>
</evidence>
<protein>
    <submittedName>
        <fullName evidence="7">Multidrug resistance protein, MATE family</fullName>
    </submittedName>
</protein>
<dbReference type="Proteomes" id="UP000181976">
    <property type="component" value="Unassembled WGS sequence"/>
</dbReference>
<evidence type="ECO:0000256" key="4">
    <source>
        <dbReference type="ARBA" id="ARBA00022989"/>
    </source>
</evidence>
<dbReference type="InterPro" id="IPR002528">
    <property type="entry name" value="MATE_fam"/>
</dbReference>
<dbReference type="AlphaFoldDB" id="A0A1I1Z0Q3"/>
<dbReference type="FunCoup" id="A0A1I1Z0Q3">
    <property type="interactions" value="93"/>
</dbReference>
<feature type="transmembrane region" description="Helical" evidence="6">
    <location>
        <begin position="376"/>
        <end position="397"/>
    </location>
</feature>
<feature type="transmembrane region" description="Helical" evidence="6">
    <location>
        <begin position="128"/>
        <end position="147"/>
    </location>
</feature>
<dbReference type="GO" id="GO:0042910">
    <property type="term" value="F:xenobiotic transmembrane transporter activity"/>
    <property type="evidence" value="ECO:0007669"/>
    <property type="project" value="InterPro"/>
</dbReference>
<feature type="transmembrane region" description="Helical" evidence="6">
    <location>
        <begin position="347"/>
        <end position="364"/>
    </location>
</feature>
<dbReference type="PANTHER" id="PTHR42893:SF46">
    <property type="entry name" value="PROTEIN DETOXIFICATION 44, CHLOROPLASTIC"/>
    <property type="match status" value="1"/>
</dbReference>
<name>A0A1I1Z0Q3_9BACT</name>
<evidence type="ECO:0000256" key="6">
    <source>
        <dbReference type="SAM" id="Phobius"/>
    </source>
</evidence>
<keyword evidence="3 6" id="KW-0812">Transmembrane</keyword>
<evidence type="ECO:0000256" key="5">
    <source>
        <dbReference type="ARBA" id="ARBA00023136"/>
    </source>
</evidence>
<dbReference type="RefSeq" id="WP_010527027.1">
    <property type="nucleotide sequence ID" value="NZ_AFSL01000026.1"/>
</dbReference>
<comment type="similarity">
    <text evidence="2">Belongs to the multi antimicrobial extrusion (MATE) (TC 2.A.66.1) family.</text>
</comment>
<reference evidence="7 8" key="1">
    <citation type="submission" date="2016-10" db="EMBL/GenBank/DDBJ databases">
        <authorList>
            <person name="de Groot N.N."/>
        </authorList>
    </citation>
    <scope>NUCLEOTIDE SEQUENCE [LARGE SCALE GENOMIC DNA]</scope>
    <source>
        <strain evidence="7 8">DSM 19012</strain>
    </source>
</reference>
<keyword evidence="5 6" id="KW-0472">Membrane</keyword>
<gene>
    <name evidence="7" type="ORF">SAMN05444380_108153</name>
</gene>
<dbReference type="InterPro" id="IPR044644">
    <property type="entry name" value="DinF-like"/>
</dbReference>
<feature type="transmembrane region" description="Helical" evidence="6">
    <location>
        <begin position="184"/>
        <end position="204"/>
    </location>
</feature>
<dbReference type="PANTHER" id="PTHR42893">
    <property type="entry name" value="PROTEIN DETOXIFICATION 44, CHLOROPLASTIC-RELATED"/>
    <property type="match status" value="1"/>
</dbReference>
<evidence type="ECO:0000256" key="2">
    <source>
        <dbReference type="ARBA" id="ARBA00010199"/>
    </source>
</evidence>
<feature type="transmembrane region" description="Helical" evidence="6">
    <location>
        <begin position="305"/>
        <end position="327"/>
    </location>
</feature>
<accession>A0A1I1Z0Q3</accession>
<evidence type="ECO:0000256" key="1">
    <source>
        <dbReference type="ARBA" id="ARBA00004141"/>
    </source>
</evidence>
<keyword evidence="8" id="KW-1185">Reference proteome</keyword>
<dbReference type="GO" id="GO:0005886">
    <property type="term" value="C:plasma membrane"/>
    <property type="evidence" value="ECO:0007669"/>
    <property type="project" value="TreeGrafter"/>
</dbReference>
<dbReference type="STRING" id="385682.SAMN05444380_108153"/>
<comment type="subcellular location">
    <subcellularLocation>
        <location evidence="1">Membrane</location>
        <topology evidence="1">Multi-pass membrane protein</topology>
    </subcellularLocation>
</comment>
<organism evidence="7 8">
    <name type="scientific">Thermophagus xiamenensis</name>
    <dbReference type="NCBI Taxonomy" id="385682"/>
    <lineage>
        <taxon>Bacteria</taxon>
        <taxon>Pseudomonadati</taxon>
        <taxon>Bacteroidota</taxon>
        <taxon>Bacteroidia</taxon>
        <taxon>Marinilabiliales</taxon>
        <taxon>Marinilabiliaceae</taxon>
        <taxon>Thermophagus</taxon>
    </lineage>
</organism>
<feature type="transmembrane region" description="Helical" evidence="6">
    <location>
        <begin position="154"/>
        <end position="178"/>
    </location>
</feature>
<dbReference type="NCBIfam" id="TIGR00797">
    <property type="entry name" value="matE"/>
    <property type="match status" value="1"/>
</dbReference>
<keyword evidence="4 6" id="KW-1133">Transmembrane helix</keyword>
<dbReference type="EMBL" id="FONA01000008">
    <property type="protein sequence ID" value="SFE24003.1"/>
    <property type="molecule type" value="Genomic_DNA"/>
</dbReference>
<dbReference type="GO" id="GO:0015297">
    <property type="term" value="F:antiporter activity"/>
    <property type="evidence" value="ECO:0007669"/>
    <property type="project" value="InterPro"/>
</dbReference>
<feature type="transmembrane region" description="Helical" evidence="6">
    <location>
        <begin position="261"/>
        <end position="284"/>
    </location>
</feature>
<feature type="transmembrane region" description="Helical" evidence="6">
    <location>
        <begin position="12"/>
        <end position="31"/>
    </location>
</feature>
<feature type="transmembrane region" description="Helical" evidence="6">
    <location>
        <begin position="225"/>
        <end position="249"/>
    </location>
</feature>
<sequence length="429" mass="48140">MNKEILRLAVPNILSNLTIPLLGMVDLHLMGHLDSSVFMGAVALGGVIFNFIYWGFSFLRMSISGFSAQAFGGRNRQEMSLVLQRGLMIALAGSFMLLMLQVPVAQIAFRLLEGSDSVKEISRQYYYVRIWAAPAAISLMVFSGWFLGMQNAYYPMIISVSVNLINVVCSILFVRFFGMQAKGVALGSVVGQYSGLVLALVFFFKKYRWVWQYFTIKIEYLRKGLTRLINVGRDIFIRTLGIIAVFTFFTSKSAGLGDITLAANSVLLQFLLFFSYFLDGFAYAAEAMVGRWFGAGNKAYMKQTLRLLFGWGSGLGLLFTIVYGVAGQHLLSFFTDQIEVIERGKEFLPWIVILPLVSFGSYIWDGVFVGATASVAMRNSMVIASVFFFFLPFYLLYPTLNNHALWLGMVLFMLARGVFLTLLFPKLMK</sequence>
<evidence type="ECO:0000256" key="3">
    <source>
        <dbReference type="ARBA" id="ARBA00022692"/>
    </source>
</evidence>